<gene>
    <name evidence="6" type="primary">rpsH</name>
    <name evidence="8" type="ORF">HAT2_00504</name>
</gene>
<name>A0A369K9X4_9BACT</name>
<evidence type="ECO:0000313" key="8">
    <source>
        <dbReference type="EMBL" id="RDB31391.1"/>
    </source>
</evidence>
<evidence type="ECO:0000256" key="4">
    <source>
        <dbReference type="ARBA" id="ARBA00035258"/>
    </source>
</evidence>
<dbReference type="GO" id="GO:0005840">
    <property type="term" value="C:ribosome"/>
    <property type="evidence" value="ECO:0007669"/>
    <property type="project" value="UniProtKB-KW"/>
</dbReference>
<keyword evidence="6" id="KW-0699">rRNA-binding</keyword>
<comment type="function">
    <text evidence="6">One of the primary rRNA binding proteins, it binds directly to 16S rRNA central domain where it helps coordinate assembly of the platform of the 30S subunit.</text>
</comment>
<dbReference type="Pfam" id="PF00410">
    <property type="entry name" value="Ribosomal_S8"/>
    <property type="match status" value="1"/>
</dbReference>
<keyword evidence="6" id="KW-0694">RNA-binding</keyword>
<comment type="subunit">
    <text evidence="5 6">Part of the 30S ribosomal subunit. Contacts proteins S5 and S12.</text>
</comment>
<dbReference type="EMBL" id="QQBG01000017">
    <property type="protein sequence ID" value="RDB31391.1"/>
    <property type="molecule type" value="Genomic_DNA"/>
</dbReference>
<evidence type="ECO:0000256" key="2">
    <source>
        <dbReference type="ARBA" id="ARBA00022980"/>
    </source>
</evidence>
<dbReference type="RefSeq" id="WP_114544444.1">
    <property type="nucleotide sequence ID" value="NZ_QQBG01000017.1"/>
</dbReference>
<keyword evidence="3 6" id="KW-0687">Ribonucleoprotein</keyword>
<comment type="similarity">
    <text evidence="1 6 7">Belongs to the universal ribosomal protein uS8 family.</text>
</comment>
<dbReference type="OrthoDB" id="9802617at2"/>
<proteinExistence type="inferred from homology"/>
<evidence type="ECO:0000256" key="5">
    <source>
        <dbReference type="ARBA" id="ARBA00046740"/>
    </source>
</evidence>
<keyword evidence="9" id="KW-1185">Reference proteome</keyword>
<dbReference type="GO" id="GO:0019843">
    <property type="term" value="F:rRNA binding"/>
    <property type="evidence" value="ECO:0007669"/>
    <property type="project" value="UniProtKB-UniRule"/>
</dbReference>
<evidence type="ECO:0000256" key="1">
    <source>
        <dbReference type="ARBA" id="ARBA00006471"/>
    </source>
</evidence>
<dbReference type="Proteomes" id="UP000253816">
    <property type="component" value="Unassembled WGS sequence"/>
</dbReference>
<dbReference type="PANTHER" id="PTHR11758">
    <property type="entry name" value="40S RIBOSOMAL PROTEIN S15A"/>
    <property type="match status" value="1"/>
</dbReference>
<comment type="caution">
    <text evidence="8">The sequence shown here is derived from an EMBL/GenBank/DDBJ whole genome shotgun (WGS) entry which is preliminary data.</text>
</comment>
<dbReference type="GO" id="GO:0003735">
    <property type="term" value="F:structural constituent of ribosome"/>
    <property type="evidence" value="ECO:0007669"/>
    <property type="project" value="InterPro"/>
</dbReference>
<dbReference type="GO" id="GO:0005737">
    <property type="term" value="C:cytoplasm"/>
    <property type="evidence" value="ECO:0007669"/>
    <property type="project" value="UniProtKB-ARBA"/>
</dbReference>
<dbReference type="InterPro" id="IPR047863">
    <property type="entry name" value="Ribosomal_uS8_CS"/>
</dbReference>
<dbReference type="SUPFAM" id="SSF56047">
    <property type="entry name" value="Ribosomal protein S8"/>
    <property type="match status" value="1"/>
</dbReference>
<keyword evidence="2 6" id="KW-0689">Ribosomal protein</keyword>
<evidence type="ECO:0000256" key="3">
    <source>
        <dbReference type="ARBA" id="ARBA00023274"/>
    </source>
</evidence>
<dbReference type="InterPro" id="IPR000630">
    <property type="entry name" value="Ribosomal_uS8"/>
</dbReference>
<protein>
    <recommendedName>
        <fullName evidence="4 6">Small ribosomal subunit protein uS8</fullName>
    </recommendedName>
</protein>
<dbReference type="Gene3D" id="3.30.1490.10">
    <property type="match status" value="1"/>
</dbReference>
<accession>A0A369K9X4</accession>
<evidence type="ECO:0000313" key="9">
    <source>
        <dbReference type="Proteomes" id="UP000253816"/>
    </source>
</evidence>
<dbReference type="PROSITE" id="PS00053">
    <property type="entry name" value="RIBOSOMAL_S8"/>
    <property type="match status" value="1"/>
</dbReference>
<dbReference type="AlphaFoldDB" id="A0A369K9X4"/>
<evidence type="ECO:0000256" key="6">
    <source>
        <dbReference type="HAMAP-Rule" id="MF_01302"/>
    </source>
</evidence>
<organism evidence="8 9">
    <name type="scientific">Candidatus Similichlamydia laticola</name>
    <dbReference type="NCBI Taxonomy" id="2170265"/>
    <lineage>
        <taxon>Bacteria</taxon>
        <taxon>Pseudomonadati</taxon>
        <taxon>Chlamydiota</taxon>
        <taxon>Chlamydiia</taxon>
        <taxon>Parachlamydiales</taxon>
        <taxon>Candidatus Parilichlamydiaceae</taxon>
        <taxon>Candidatus Similichlamydia</taxon>
    </lineage>
</organism>
<evidence type="ECO:0000256" key="7">
    <source>
        <dbReference type="RuleBase" id="RU003660"/>
    </source>
</evidence>
<dbReference type="NCBIfam" id="NF001109">
    <property type="entry name" value="PRK00136.1"/>
    <property type="match status" value="1"/>
</dbReference>
<dbReference type="HAMAP" id="MF_01302_B">
    <property type="entry name" value="Ribosomal_uS8_B"/>
    <property type="match status" value="1"/>
</dbReference>
<dbReference type="GO" id="GO:0006412">
    <property type="term" value="P:translation"/>
    <property type="evidence" value="ECO:0007669"/>
    <property type="project" value="UniProtKB-UniRule"/>
</dbReference>
<dbReference type="FunFam" id="3.30.1490.10:FF:000001">
    <property type="entry name" value="30S ribosomal protein S8"/>
    <property type="match status" value="1"/>
</dbReference>
<dbReference type="Gene3D" id="3.30.1370.30">
    <property type="match status" value="1"/>
</dbReference>
<dbReference type="GO" id="GO:1990904">
    <property type="term" value="C:ribonucleoprotein complex"/>
    <property type="evidence" value="ECO:0007669"/>
    <property type="project" value="UniProtKB-KW"/>
</dbReference>
<dbReference type="InterPro" id="IPR035987">
    <property type="entry name" value="Ribosomal_uS8_sf"/>
</dbReference>
<reference evidence="8 9" key="1">
    <citation type="submission" date="2018-07" db="EMBL/GenBank/DDBJ databases">
        <title>Comparative genomics of the Candidatus Parilichlamydiaceae reveals evidence of convergent evolution and genome reduction in the phylum Chlamydiae.</title>
        <authorList>
            <person name="Taylor-Brown A."/>
            <person name="Polkinghorne A."/>
        </authorList>
    </citation>
    <scope>NUCLEOTIDE SEQUENCE [LARGE SCALE GENOMIC DNA]</scope>
    <source>
        <strain evidence="8 9">Hat2</strain>
    </source>
</reference>
<sequence length="132" mass="14750">MLTDPFADFLTRMRNGGMARLRYVDVFVNSLILAVLQLLLEEGWISGFTVEGEKAKRRARVMLKYNRQKEPLMMSIVCISKPGCRKYVGHRDIHSHMSGMGLFVLSTSKGVLSGHQAKKRGVGGELLCSIAH</sequence>